<gene>
    <name evidence="3" type="ORF">UFOVP1247_344</name>
    <name evidence="2" type="ORF">UFOVP970_31</name>
</gene>
<keyword evidence="2" id="KW-0378">Hydrolase</keyword>
<dbReference type="InterPro" id="IPR044929">
    <property type="entry name" value="DNA/RNA_non-sp_Endonuclease_sf"/>
</dbReference>
<dbReference type="PANTHER" id="PTHR13966:SF5">
    <property type="entry name" value="ENDONUCLEASE G, MITOCHONDRIAL"/>
    <property type="match status" value="1"/>
</dbReference>
<dbReference type="EMBL" id="LR797195">
    <property type="protein sequence ID" value="CAB4193973.1"/>
    <property type="molecule type" value="Genomic_DNA"/>
</dbReference>
<feature type="domain" description="DNA/RNA non-specific endonuclease/pyrophosphatase/phosphodiesterase" evidence="1">
    <location>
        <begin position="24"/>
        <end position="189"/>
    </location>
</feature>
<dbReference type="SMART" id="SM00892">
    <property type="entry name" value="Endonuclease_NS"/>
    <property type="match status" value="1"/>
</dbReference>
<proteinExistence type="predicted"/>
<dbReference type="GO" id="GO:0003676">
    <property type="term" value="F:nucleic acid binding"/>
    <property type="evidence" value="ECO:0007669"/>
    <property type="project" value="InterPro"/>
</dbReference>
<evidence type="ECO:0000313" key="2">
    <source>
        <dbReference type="EMBL" id="CAB4174242.1"/>
    </source>
</evidence>
<dbReference type="Gene3D" id="3.40.570.10">
    <property type="entry name" value="Extracellular Endonuclease, subunit A"/>
    <property type="match status" value="1"/>
</dbReference>
<dbReference type="InterPro" id="IPR044925">
    <property type="entry name" value="His-Me_finger_sf"/>
</dbReference>
<dbReference type="GO" id="GO:0004519">
    <property type="term" value="F:endonuclease activity"/>
    <property type="evidence" value="ECO:0007669"/>
    <property type="project" value="UniProtKB-KW"/>
</dbReference>
<dbReference type="EMBL" id="LR796916">
    <property type="protein sequence ID" value="CAB4174242.1"/>
    <property type="molecule type" value="Genomic_DNA"/>
</dbReference>
<keyword evidence="2" id="KW-0540">Nuclease</keyword>
<evidence type="ECO:0000313" key="3">
    <source>
        <dbReference type="EMBL" id="CAB4193973.1"/>
    </source>
</evidence>
<dbReference type="InterPro" id="IPR001604">
    <property type="entry name" value="Endo_G_ENPP1-like_dom"/>
</dbReference>
<dbReference type="InterPro" id="IPR040255">
    <property type="entry name" value="Non-specific_endonuclease"/>
</dbReference>
<dbReference type="PANTHER" id="PTHR13966">
    <property type="entry name" value="ENDONUCLEASE RELATED"/>
    <property type="match status" value="1"/>
</dbReference>
<keyword evidence="2" id="KW-0255">Endonuclease</keyword>
<accession>A0A6J5PSW5</accession>
<name>A0A6J5PSW5_9CAUD</name>
<evidence type="ECO:0000259" key="1">
    <source>
        <dbReference type="SMART" id="SM00892"/>
    </source>
</evidence>
<sequence>MKVISLISILIILTLSPSKDKLVKTSVFNIKYSQVYEQPVSIEYTVLCTTSRYSRKGLDFYKCDSIKTSDNADYENNMYDKGHMAPAADFACDSLKLRATFSYLNCALQQQDLNRGVWRLLEAHERDLASDSTTVVKITVHFSNKSIKLPTGATIPDGFTKEIKCGMISEKYYFPNIKPKYPKYSQYKL</sequence>
<dbReference type="Pfam" id="PF01223">
    <property type="entry name" value="Endonuclease_NS"/>
    <property type="match status" value="1"/>
</dbReference>
<dbReference type="GO" id="GO:0016787">
    <property type="term" value="F:hydrolase activity"/>
    <property type="evidence" value="ECO:0007669"/>
    <property type="project" value="InterPro"/>
</dbReference>
<organism evidence="2">
    <name type="scientific">uncultured Caudovirales phage</name>
    <dbReference type="NCBI Taxonomy" id="2100421"/>
    <lineage>
        <taxon>Viruses</taxon>
        <taxon>Duplodnaviria</taxon>
        <taxon>Heunggongvirae</taxon>
        <taxon>Uroviricota</taxon>
        <taxon>Caudoviricetes</taxon>
        <taxon>Peduoviridae</taxon>
        <taxon>Maltschvirus</taxon>
        <taxon>Maltschvirus maltsch</taxon>
    </lineage>
</organism>
<protein>
    <submittedName>
        <fullName evidence="2">NUC1 DNA/RNA endonuclease G, NUC1</fullName>
    </submittedName>
</protein>
<reference evidence="2" key="1">
    <citation type="submission" date="2020-05" db="EMBL/GenBank/DDBJ databases">
        <authorList>
            <person name="Chiriac C."/>
            <person name="Salcher M."/>
            <person name="Ghai R."/>
            <person name="Kavagutti S V."/>
        </authorList>
    </citation>
    <scope>NUCLEOTIDE SEQUENCE</scope>
</reference>
<dbReference type="SUPFAM" id="SSF54060">
    <property type="entry name" value="His-Me finger endonucleases"/>
    <property type="match status" value="1"/>
</dbReference>
<dbReference type="GO" id="GO:0046872">
    <property type="term" value="F:metal ion binding"/>
    <property type="evidence" value="ECO:0007669"/>
    <property type="project" value="InterPro"/>
</dbReference>